<comment type="subcellular location">
    <subcellularLocation>
        <location evidence="1">Membrane</location>
        <topology evidence="1">Multi-pass membrane protein</topology>
    </subcellularLocation>
</comment>
<evidence type="ECO:0000256" key="2">
    <source>
        <dbReference type="ARBA" id="ARBA00022692"/>
    </source>
</evidence>
<name>A0A6F8T489_9GAMM</name>
<feature type="transmembrane region" description="Helical" evidence="5">
    <location>
        <begin position="66"/>
        <end position="90"/>
    </location>
</feature>
<dbReference type="PANTHER" id="PTHR36926">
    <property type="entry name" value="COLICIN V PRODUCTION PROTEIN"/>
    <property type="match status" value="1"/>
</dbReference>
<dbReference type="EMBL" id="AP022839">
    <property type="protein sequence ID" value="BCA95281.1"/>
    <property type="molecule type" value="Genomic_DNA"/>
</dbReference>
<feature type="transmembrane region" description="Helical" evidence="5">
    <location>
        <begin position="7"/>
        <end position="23"/>
    </location>
</feature>
<proteinExistence type="predicted"/>
<dbReference type="AlphaFoldDB" id="A0A6F8T489"/>
<feature type="transmembrane region" description="Helical" evidence="5">
    <location>
        <begin position="102"/>
        <end position="122"/>
    </location>
</feature>
<evidence type="ECO:0000256" key="1">
    <source>
        <dbReference type="ARBA" id="ARBA00004141"/>
    </source>
</evidence>
<keyword evidence="3 5" id="KW-1133">Transmembrane helix</keyword>
<dbReference type="GO" id="GO:0009403">
    <property type="term" value="P:toxin biosynthetic process"/>
    <property type="evidence" value="ECO:0007669"/>
    <property type="project" value="InterPro"/>
</dbReference>
<protein>
    <submittedName>
        <fullName evidence="6">Colicin V biosynthesis protein</fullName>
    </submittedName>
</protein>
<evidence type="ECO:0000256" key="3">
    <source>
        <dbReference type="ARBA" id="ARBA00022989"/>
    </source>
</evidence>
<feature type="transmembrane region" description="Helical" evidence="5">
    <location>
        <begin position="29"/>
        <end position="46"/>
    </location>
</feature>
<evidence type="ECO:0000256" key="4">
    <source>
        <dbReference type="ARBA" id="ARBA00023136"/>
    </source>
</evidence>
<keyword evidence="7" id="KW-1185">Reference proteome</keyword>
<dbReference type="RefSeq" id="WP_173236922.1">
    <property type="nucleotide sequence ID" value="NZ_AP022839.1"/>
</dbReference>
<accession>A0A6F8T489</accession>
<reference evidence="6" key="1">
    <citation type="journal article" date="2020" name="Microbiol. Resour. Announc.">
        <title>Complete Genome Sequence of Novel Psychrotolerant Legionella Strain TUM19329, Isolated from Antarctic Lake Sediment.</title>
        <authorList>
            <person name="Shimada S."/>
            <person name="Nakai R."/>
            <person name="Aoki K."/>
            <person name="Shimoeda N."/>
            <person name="Ohno G."/>
            <person name="Miyazaki Y."/>
            <person name="Kudoh S."/>
            <person name="Imura S."/>
            <person name="Watanabe K."/>
            <person name="Ishii Y."/>
            <person name="Tateda K."/>
        </authorList>
    </citation>
    <scope>NUCLEOTIDE SEQUENCE [LARGE SCALE GENOMIC DNA]</scope>
    <source>
        <strain evidence="6">TUM19329</strain>
    </source>
</reference>
<evidence type="ECO:0000256" key="5">
    <source>
        <dbReference type="SAM" id="Phobius"/>
    </source>
</evidence>
<gene>
    <name evidence="6" type="primary">dedE</name>
    <name evidence="6" type="ORF">TUM19329_16420</name>
</gene>
<dbReference type="KEGG" id="lant:TUM19329_16420"/>
<keyword evidence="4 5" id="KW-0472">Membrane</keyword>
<dbReference type="GO" id="GO:0016020">
    <property type="term" value="C:membrane"/>
    <property type="evidence" value="ECO:0007669"/>
    <property type="project" value="UniProtKB-SubCell"/>
</dbReference>
<evidence type="ECO:0000313" key="6">
    <source>
        <dbReference type="EMBL" id="BCA95281.1"/>
    </source>
</evidence>
<organism evidence="6 7">
    <name type="scientific">Legionella antarctica</name>
    <dbReference type="NCBI Taxonomy" id="2708020"/>
    <lineage>
        <taxon>Bacteria</taxon>
        <taxon>Pseudomonadati</taxon>
        <taxon>Pseudomonadota</taxon>
        <taxon>Gammaproteobacteria</taxon>
        <taxon>Legionellales</taxon>
        <taxon>Legionellaceae</taxon>
        <taxon>Legionella</taxon>
    </lineage>
</organism>
<keyword evidence="2 5" id="KW-0812">Transmembrane</keyword>
<sequence>MLQWIDIAIIAAIGLSVLTGLFRGFVKELVALCVWILAFWLAYTYCQSLDPWLQSYIKEQSARTAIGFIIILFATLLVGGVVNAVLSFILKRAGLSGTDKTLGMLFGFMRGVFIVALIMVAVKMTSLPYQEYSKESMLYARFDPAVDLLYAHLPEFIKKLKTVDTTENIAETVIDTVPVS</sequence>
<dbReference type="InterPro" id="IPR003825">
    <property type="entry name" value="Colicin-V_CvpA"/>
</dbReference>
<evidence type="ECO:0000313" key="7">
    <source>
        <dbReference type="Proteomes" id="UP000502894"/>
    </source>
</evidence>
<dbReference type="InterPro" id="IPR052719">
    <property type="entry name" value="CvpA-like"/>
</dbReference>
<dbReference type="Pfam" id="PF02674">
    <property type="entry name" value="Colicin_V"/>
    <property type="match status" value="1"/>
</dbReference>
<dbReference type="PANTHER" id="PTHR36926:SF1">
    <property type="entry name" value="COLICIN V PRODUCTION PROTEIN"/>
    <property type="match status" value="1"/>
</dbReference>
<dbReference type="Proteomes" id="UP000502894">
    <property type="component" value="Chromosome"/>
</dbReference>